<organism evidence="1 2">
    <name type="scientific">Endomicrobium trichonymphae</name>
    <dbReference type="NCBI Taxonomy" id="1408204"/>
    <lineage>
        <taxon>Bacteria</taxon>
        <taxon>Pseudomonadati</taxon>
        <taxon>Elusimicrobiota</taxon>
        <taxon>Endomicrobiia</taxon>
        <taxon>Endomicrobiales</taxon>
        <taxon>Endomicrobiaceae</taxon>
        <taxon>Candidatus Endomicrobiellum</taxon>
    </lineage>
</organism>
<keyword evidence="2" id="KW-1185">Reference proteome</keyword>
<gene>
    <name evidence="1" type="ORF">ATZ36_07945</name>
</gene>
<evidence type="ECO:0000313" key="1">
    <source>
        <dbReference type="EMBL" id="OEG69709.1"/>
    </source>
</evidence>
<sequence>MIEPTETESKETMDAFVDTFIKIISEEAAQDPQKLKDAPFNTSVGRLNEVEAARNPVLKWKKA</sequence>
<evidence type="ECO:0008006" key="3">
    <source>
        <dbReference type="Google" id="ProtNLM"/>
    </source>
</evidence>
<accession>A0A1E5IGT1</accession>
<protein>
    <recommendedName>
        <fullName evidence="3">Glycine dehydrogenase (aminomethyl-transferring)</fullName>
    </recommendedName>
</protein>
<dbReference type="AlphaFoldDB" id="A0A1E5IGT1"/>
<proteinExistence type="predicted"/>
<dbReference type="EMBL" id="LNVX01000590">
    <property type="protein sequence ID" value="OEG69709.1"/>
    <property type="molecule type" value="Genomic_DNA"/>
</dbReference>
<dbReference type="InterPro" id="IPR015422">
    <property type="entry name" value="PyrdxlP-dep_Trfase_small"/>
</dbReference>
<dbReference type="Gene3D" id="3.90.1150.10">
    <property type="entry name" value="Aspartate Aminotransferase, domain 1"/>
    <property type="match status" value="1"/>
</dbReference>
<reference evidence="1 2" key="1">
    <citation type="submission" date="2015-11" db="EMBL/GenBank/DDBJ databases">
        <title>Evidence for parallel genomic evolution in an endosymbiosis of termite gut flagellates.</title>
        <authorList>
            <person name="Zheng H."/>
        </authorList>
    </citation>
    <scope>NUCLEOTIDE SEQUENCE [LARGE SCALE GENOMIC DNA]</scope>
    <source>
        <strain evidence="1 2">CET450</strain>
    </source>
</reference>
<evidence type="ECO:0000313" key="2">
    <source>
        <dbReference type="Proteomes" id="UP000095237"/>
    </source>
</evidence>
<name>A0A1E5IGT1_ENDTX</name>
<dbReference type="Proteomes" id="UP000095237">
    <property type="component" value="Unassembled WGS sequence"/>
</dbReference>
<comment type="caution">
    <text evidence="1">The sequence shown here is derived from an EMBL/GenBank/DDBJ whole genome shotgun (WGS) entry which is preliminary data.</text>
</comment>